<accession>A0A1G2PM04</accession>
<organism evidence="2 3">
    <name type="scientific">Candidatus Terrybacteria bacterium RIFCSPHIGHO2_01_FULL_48_17</name>
    <dbReference type="NCBI Taxonomy" id="1802362"/>
    <lineage>
        <taxon>Bacteria</taxon>
        <taxon>Candidatus Terryibacteriota</taxon>
    </lineage>
</organism>
<gene>
    <name evidence="2" type="ORF">A2806_02945</name>
</gene>
<evidence type="ECO:0000313" key="3">
    <source>
        <dbReference type="Proteomes" id="UP000177629"/>
    </source>
</evidence>
<proteinExistence type="predicted"/>
<evidence type="ECO:0000313" key="2">
    <source>
        <dbReference type="EMBL" id="OHA48769.1"/>
    </source>
</evidence>
<dbReference type="Proteomes" id="UP000177629">
    <property type="component" value="Unassembled WGS sequence"/>
</dbReference>
<dbReference type="EMBL" id="MHSS01000003">
    <property type="protein sequence ID" value="OHA48769.1"/>
    <property type="molecule type" value="Genomic_DNA"/>
</dbReference>
<protein>
    <recommendedName>
        <fullName evidence="1">DUF6922 domain-containing protein</fullName>
    </recommendedName>
</protein>
<name>A0A1G2PM04_9BACT</name>
<sequence length="90" mass="10693">MKRDAKLPEFFKPLLWSYDFSRIDPVRERRVIIVNAINYGDLSHWRWLLESYGQDAIRKELVRLRPAELRPQAQRLAALMFDLLVSVHAS</sequence>
<comment type="caution">
    <text evidence="2">The sequence shown here is derived from an EMBL/GenBank/DDBJ whole genome shotgun (WGS) entry which is preliminary data.</text>
</comment>
<dbReference type="Pfam" id="PF21956">
    <property type="entry name" value="DUF6922"/>
    <property type="match status" value="1"/>
</dbReference>
<dbReference type="STRING" id="1802362.A2806_02945"/>
<feature type="domain" description="DUF6922" evidence="1">
    <location>
        <begin position="10"/>
        <end position="61"/>
    </location>
</feature>
<dbReference type="AlphaFoldDB" id="A0A1G2PM04"/>
<evidence type="ECO:0000259" key="1">
    <source>
        <dbReference type="Pfam" id="PF21956"/>
    </source>
</evidence>
<dbReference type="InterPro" id="IPR053830">
    <property type="entry name" value="DUF6922"/>
</dbReference>
<reference evidence="2 3" key="1">
    <citation type="journal article" date="2016" name="Nat. Commun.">
        <title>Thousands of microbial genomes shed light on interconnected biogeochemical processes in an aquifer system.</title>
        <authorList>
            <person name="Anantharaman K."/>
            <person name="Brown C.T."/>
            <person name="Hug L.A."/>
            <person name="Sharon I."/>
            <person name="Castelle C.J."/>
            <person name="Probst A.J."/>
            <person name="Thomas B.C."/>
            <person name="Singh A."/>
            <person name="Wilkins M.J."/>
            <person name="Karaoz U."/>
            <person name="Brodie E.L."/>
            <person name="Williams K.H."/>
            <person name="Hubbard S.S."/>
            <person name="Banfield J.F."/>
        </authorList>
    </citation>
    <scope>NUCLEOTIDE SEQUENCE [LARGE SCALE GENOMIC DNA]</scope>
</reference>